<dbReference type="GO" id="GO:0017004">
    <property type="term" value="P:cytochrome complex assembly"/>
    <property type="evidence" value="ECO:0007669"/>
    <property type="project" value="UniProtKB-KW"/>
</dbReference>
<feature type="domain" description="Cytochrome c assembly protein" evidence="10">
    <location>
        <begin position="38"/>
        <end position="190"/>
    </location>
</feature>
<dbReference type="AlphaFoldDB" id="A0A7X6DGV5"/>
<keyword evidence="12" id="KW-1185">Reference proteome</keyword>
<organism evidence="11 12">
    <name type="scientific">Ramlibacter lithotrophicus</name>
    <dbReference type="NCBI Taxonomy" id="2606681"/>
    <lineage>
        <taxon>Bacteria</taxon>
        <taxon>Pseudomonadati</taxon>
        <taxon>Pseudomonadota</taxon>
        <taxon>Betaproteobacteria</taxon>
        <taxon>Burkholderiales</taxon>
        <taxon>Comamonadaceae</taxon>
        <taxon>Ramlibacter</taxon>
    </lineage>
</organism>
<evidence type="ECO:0000256" key="2">
    <source>
        <dbReference type="ARBA" id="ARBA00004141"/>
    </source>
</evidence>
<dbReference type="PANTHER" id="PTHR30071:SF1">
    <property type="entry name" value="CYTOCHROME B_B6 PROTEIN-RELATED"/>
    <property type="match status" value="1"/>
</dbReference>
<feature type="transmembrane region" description="Helical" evidence="9">
    <location>
        <begin position="133"/>
        <end position="153"/>
    </location>
</feature>
<dbReference type="InterPro" id="IPR002541">
    <property type="entry name" value="Cyt_c_assembly"/>
</dbReference>
<reference evidence="11 12" key="1">
    <citation type="journal article" date="2020" name="Nature">
        <title>Bacterial chemolithoautotrophy via manganese oxidation.</title>
        <authorList>
            <person name="Yu H."/>
            <person name="Leadbetter J.R."/>
        </authorList>
    </citation>
    <scope>NUCLEOTIDE SEQUENCE [LARGE SCALE GENOMIC DNA]</scope>
    <source>
        <strain evidence="11 12">RBP-1</strain>
    </source>
</reference>
<name>A0A7X6DGV5_9BURK</name>
<protein>
    <recommendedName>
        <fullName evidence="4">Heme exporter protein C</fullName>
    </recommendedName>
</protein>
<evidence type="ECO:0000313" key="11">
    <source>
        <dbReference type="EMBL" id="NKE66931.1"/>
    </source>
</evidence>
<feature type="transmembrane region" description="Helical" evidence="9">
    <location>
        <begin position="29"/>
        <end position="50"/>
    </location>
</feature>
<sequence>MRFPVPPPVRIAIDRLGSPGAFYRLAGRLVPWCAGAALALTLLALALLVAPEGSARGEASRILFVHVPAAWTSLLLYFAMAACAGLALASGQRLAALLMTALAPTGILFTCLALWTGWLLGKPSWHGSWAWDAQLACEMILFALYAAVLALRLAIDDPARADRACAVLVLVGALNVPFVYYTLSWWQGLHDRAASAAPAMAATMLGGMLLLTLAFCMYAKAVALARVRFLMLERAALRRWLGREGAA</sequence>
<evidence type="ECO:0000256" key="5">
    <source>
        <dbReference type="ARBA" id="ARBA00022692"/>
    </source>
</evidence>
<keyword evidence="6" id="KW-0201">Cytochrome c-type biogenesis</keyword>
<dbReference type="GO" id="GO:0020037">
    <property type="term" value="F:heme binding"/>
    <property type="evidence" value="ECO:0007669"/>
    <property type="project" value="InterPro"/>
</dbReference>
<evidence type="ECO:0000259" key="10">
    <source>
        <dbReference type="Pfam" id="PF01578"/>
    </source>
</evidence>
<keyword evidence="7 9" id="KW-1133">Transmembrane helix</keyword>
<dbReference type="InterPro" id="IPR003557">
    <property type="entry name" value="Cyt_c_biogenesis_CcmC"/>
</dbReference>
<dbReference type="Proteomes" id="UP000521868">
    <property type="component" value="Unassembled WGS sequence"/>
</dbReference>
<evidence type="ECO:0000256" key="8">
    <source>
        <dbReference type="ARBA" id="ARBA00023136"/>
    </source>
</evidence>
<evidence type="ECO:0000256" key="7">
    <source>
        <dbReference type="ARBA" id="ARBA00022989"/>
    </source>
</evidence>
<feature type="transmembrane region" description="Helical" evidence="9">
    <location>
        <begin position="165"/>
        <end position="183"/>
    </location>
</feature>
<accession>A0A7X6DGV5</accession>
<dbReference type="PRINTS" id="PR01386">
    <property type="entry name" value="CCMCBIOGNSIS"/>
</dbReference>
<evidence type="ECO:0000313" key="12">
    <source>
        <dbReference type="Proteomes" id="UP000521868"/>
    </source>
</evidence>
<dbReference type="RefSeq" id="WP_168108040.1">
    <property type="nucleotide sequence ID" value="NZ_VTOX01000004.1"/>
</dbReference>
<evidence type="ECO:0000256" key="4">
    <source>
        <dbReference type="ARBA" id="ARBA00016463"/>
    </source>
</evidence>
<dbReference type="Pfam" id="PF01578">
    <property type="entry name" value="Cytochrom_C_asm"/>
    <property type="match status" value="1"/>
</dbReference>
<comment type="function">
    <text evidence="1">Required for the export of heme to the periplasm for the biogenesis of c-type cytochromes.</text>
</comment>
<dbReference type="PANTHER" id="PTHR30071">
    <property type="entry name" value="HEME EXPORTER PROTEIN C"/>
    <property type="match status" value="1"/>
</dbReference>
<dbReference type="InterPro" id="IPR045062">
    <property type="entry name" value="Cyt_c_biogenesis_CcsA/CcmC"/>
</dbReference>
<evidence type="ECO:0000256" key="6">
    <source>
        <dbReference type="ARBA" id="ARBA00022748"/>
    </source>
</evidence>
<dbReference type="EMBL" id="VTOX01000004">
    <property type="protein sequence ID" value="NKE66931.1"/>
    <property type="molecule type" value="Genomic_DNA"/>
</dbReference>
<keyword evidence="5 9" id="KW-0812">Transmembrane</keyword>
<dbReference type="GO" id="GO:0005886">
    <property type="term" value="C:plasma membrane"/>
    <property type="evidence" value="ECO:0007669"/>
    <property type="project" value="TreeGrafter"/>
</dbReference>
<feature type="transmembrane region" description="Helical" evidence="9">
    <location>
        <begin position="70"/>
        <end position="89"/>
    </location>
</feature>
<gene>
    <name evidence="11" type="ORF">RAMLITH_13960</name>
</gene>
<comment type="subcellular location">
    <subcellularLocation>
        <location evidence="2">Membrane</location>
        <topology evidence="2">Multi-pass membrane protein</topology>
    </subcellularLocation>
</comment>
<evidence type="ECO:0000256" key="9">
    <source>
        <dbReference type="SAM" id="Phobius"/>
    </source>
</evidence>
<dbReference type="GO" id="GO:0015232">
    <property type="term" value="F:heme transmembrane transporter activity"/>
    <property type="evidence" value="ECO:0007669"/>
    <property type="project" value="InterPro"/>
</dbReference>
<evidence type="ECO:0000256" key="3">
    <source>
        <dbReference type="ARBA" id="ARBA00005840"/>
    </source>
</evidence>
<evidence type="ECO:0000256" key="1">
    <source>
        <dbReference type="ARBA" id="ARBA00002442"/>
    </source>
</evidence>
<keyword evidence="8 9" id="KW-0472">Membrane</keyword>
<proteinExistence type="inferred from homology"/>
<feature type="transmembrane region" description="Helical" evidence="9">
    <location>
        <begin position="96"/>
        <end position="121"/>
    </location>
</feature>
<comment type="similarity">
    <text evidence="3">Belongs to the CcmC/CycZ/HelC family.</text>
</comment>
<feature type="transmembrane region" description="Helical" evidence="9">
    <location>
        <begin position="195"/>
        <end position="219"/>
    </location>
</feature>
<comment type="caution">
    <text evidence="11">The sequence shown here is derived from an EMBL/GenBank/DDBJ whole genome shotgun (WGS) entry which is preliminary data.</text>
</comment>